<feature type="compositionally biased region" description="Basic and acidic residues" evidence="1">
    <location>
        <begin position="71"/>
        <end position="83"/>
    </location>
</feature>
<dbReference type="AlphaFoldDB" id="A0A5B0PP15"/>
<feature type="compositionally biased region" description="Basic and acidic residues" evidence="1">
    <location>
        <begin position="48"/>
        <end position="57"/>
    </location>
</feature>
<gene>
    <name evidence="2" type="ORF">PGTUg99_033246</name>
</gene>
<sequence length="128" mass="14532">MPLVRHSPVRNRNAMTPGSLEDAGDASFHNDTLLDDQHEAGLTNDPRGNIDDRNVDTRRRHRDHTPLPAHHSQDDQRLMDDQRGINSMVNNAIQEFGLGNFLLADGSNFRAWTRDIDSDGQLRYPVIH</sequence>
<accession>A0A5B0PP15</accession>
<dbReference type="Proteomes" id="UP000325313">
    <property type="component" value="Unassembled WGS sequence"/>
</dbReference>
<feature type="region of interest" description="Disordered" evidence="1">
    <location>
        <begin position="1"/>
        <end position="83"/>
    </location>
</feature>
<proteinExistence type="predicted"/>
<evidence type="ECO:0000313" key="2">
    <source>
        <dbReference type="EMBL" id="KAA1102404.1"/>
    </source>
</evidence>
<comment type="caution">
    <text evidence="2">The sequence shown here is derived from an EMBL/GenBank/DDBJ whole genome shotgun (WGS) entry which is preliminary data.</text>
</comment>
<organism evidence="2 3">
    <name type="scientific">Puccinia graminis f. sp. tritici</name>
    <dbReference type="NCBI Taxonomy" id="56615"/>
    <lineage>
        <taxon>Eukaryota</taxon>
        <taxon>Fungi</taxon>
        <taxon>Dikarya</taxon>
        <taxon>Basidiomycota</taxon>
        <taxon>Pucciniomycotina</taxon>
        <taxon>Pucciniomycetes</taxon>
        <taxon>Pucciniales</taxon>
        <taxon>Pucciniaceae</taxon>
        <taxon>Puccinia</taxon>
    </lineage>
</organism>
<dbReference type="EMBL" id="VDEP01000338">
    <property type="protein sequence ID" value="KAA1102404.1"/>
    <property type="molecule type" value="Genomic_DNA"/>
</dbReference>
<name>A0A5B0PP15_PUCGR</name>
<reference evidence="2 3" key="1">
    <citation type="submission" date="2019-05" db="EMBL/GenBank/DDBJ databases">
        <title>Emergence of the Ug99 lineage of the wheat stem rust pathogen through somatic hybridization.</title>
        <authorList>
            <person name="Li F."/>
            <person name="Upadhyaya N.M."/>
            <person name="Sperschneider J."/>
            <person name="Matny O."/>
            <person name="Nguyen-Phuc H."/>
            <person name="Mago R."/>
            <person name="Raley C."/>
            <person name="Miller M.E."/>
            <person name="Silverstein K.A.T."/>
            <person name="Henningsen E."/>
            <person name="Hirsch C.D."/>
            <person name="Visser B."/>
            <person name="Pretorius Z.A."/>
            <person name="Steffenson B.J."/>
            <person name="Schwessinger B."/>
            <person name="Dodds P.N."/>
            <person name="Figueroa M."/>
        </authorList>
    </citation>
    <scope>NUCLEOTIDE SEQUENCE [LARGE SCALE GENOMIC DNA]</scope>
    <source>
        <strain evidence="2 3">Ug99</strain>
    </source>
</reference>
<protein>
    <submittedName>
        <fullName evidence="2">Uncharacterized protein</fullName>
    </submittedName>
</protein>
<evidence type="ECO:0000256" key="1">
    <source>
        <dbReference type="SAM" id="MobiDB-lite"/>
    </source>
</evidence>
<evidence type="ECO:0000313" key="3">
    <source>
        <dbReference type="Proteomes" id="UP000325313"/>
    </source>
</evidence>